<keyword evidence="2" id="KW-1133">Transmembrane helix</keyword>
<accession>A0A6J5UKL5</accession>
<evidence type="ECO:0000313" key="3">
    <source>
        <dbReference type="EMBL" id="CAB4275814.1"/>
    </source>
</evidence>
<name>A0A6J5UKL5_PRUAR</name>
<proteinExistence type="predicted"/>
<dbReference type="Proteomes" id="UP000507222">
    <property type="component" value="Unassembled WGS sequence"/>
</dbReference>
<feature type="compositionally biased region" description="Basic and acidic residues" evidence="1">
    <location>
        <begin position="90"/>
        <end position="106"/>
    </location>
</feature>
<keyword evidence="2" id="KW-0812">Transmembrane</keyword>
<sequence length="106" mass="11772">MSAEAEPSSSGYVPGDVDDYISGGGPKEKQNAVMTLIAHYALNLSQLLMGILFGVHAYFSRSMDRGECFVVTDSIFCKRTMLTNTMLEPKGSRERERERERTDVSS</sequence>
<evidence type="ECO:0000256" key="2">
    <source>
        <dbReference type="SAM" id="Phobius"/>
    </source>
</evidence>
<feature type="region of interest" description="Disordered" evidence="1">
    <location>
        <begin position="87"/>
        <end position="106"/>
    </location>
</feature>
<evidence type="ECO:0000256" key="1">
    <source>
        <dbReference type="SAM" id="MobiDB-lite"/>
    </source>
</evidence>
<feature type="transmembrane region" description="Helical" evidence="2">
    <location>
        <begin position="37"/>
        <end position="59"/>
    </location>
</feature>
<dbReference type="AlphaFoldDB" id="A0A6J5UKL5"/>
<dbReference type="EMBL" id="CAEKDK010000004">
    <property type="protein sequence ID" value="CAB4275814.1"/>
    <property type="molecule type" value="Genomic_DNA"/>
</dbReference>
<feature type="region of interest" description="Disordered" evidence="1">
    <location>
        <begin position="1"/>
        <end position="24"/>
    </location>
</feature>
<gene>
    <name evidence="3" type="ORF">CURHAP_LOCUS24751</name>
</gene>
<evidence type="ECO:0000313" key="4">
    <source>
        <dbReference type="Proteomes" id="UP000507222"/>
    </source>
</evidence>
<keyword evidence="2" id="KW-0472">Membrane</keyword>
<protein>
    <submittedName>
        <fullName evidence="3">Uncharacterized protein</fullName>
    </submittedName>
</protein>
<reference evidence="3 4" key="1">
    <citation type="submission" date="2020-05" db="EMBL/GenBank/DDBJ databases">
        <authorList>
            <person name="Campoy J."/>
            <person name="Schneeberger K."/>
            <person name="Spophaly S."/>
        </authorList>
    </citation>
    <scope>NUCLEOTIDE SEQUENCE [LARGE SCALE GENOMIC DNA]</scope>
    <source>
        <strain evidence="3">PruArmRojPasFocal</strain>
    </source>
</reference>
<organism evidence="3 4">
    <name type="scientific">Prunus armeniaca</name>
    <name type="common">Apricot</name>
    <name type="synonym">Armeniaca vulgaris</name>
    <dbReference type="NCBI Taxonomy" id="36596"/>
    <lineage>
        <taxon>Eukaryota</taxon>
        <taxon>Viridiplantae</taxon>
        <taxon>Streptophyta</taxon>
        <taxon>Embryophyta</taxon>
        <taxon>Tracheophyta</taxon>
        <taxon>Spermatophyta</taxon>
        <taxon>Magnoliopsida</taxon>
        <taxon>eudicotyledons</taxon>
        <taxon>Gunneridae</taxon>
        <taxon>Pentapetalae</taxon>
        <taxon>rosids</taxon>
        <taxon>fabids</taxon>
        <taxon>Rosales</taxon>
        <taxon>Rosaceae</taxon>
        <taxon>Amygdaloideae</taxon>
        <taxon>Amygdaleae</taxon>
        <taxon>Prunus</taxon>
    </lineage>
</organism>